<feature type="compositionally biased region" description="Low complexity" evidence="6">
    <location>
        <begin position="520"/>
        <end position="532"/>
    </location>
</feature>
<proteinExistence type="predicted"/>
<keyword evidence="5 7" id="KW-0472">Membrane</keyword>
<dbReference type="PANTHER" id="PTHR23513">
    <property type="entry name" value="INTEGRAL MEMBRANE EFFLUX PROTEIN-RELATED"/>
    <property type="match status" value="1"/>
</dbReference>
<dbReference type="Pfam" id="PF07690">
    <property type="entry name" value="MFS_1"/>
    <property type="match status" value="1"/>
</dbReference>
<feature type="transmembrane region" description="Helical" evidence="7">
    <location>
        <begin position="94"/>
        <end position="116"/>
    </location>
</feature>
<evidence type="ECO:0000256" key="3">
    <source>
        <dbReference type="ARBA" id="ARBA00022692"/>
    </source>
</evidence>
<feature type="transmembrane region" description="Helical" evidence="7">
    <location>
        <begin position="281"/>
        <end position="300"/>
    </location>
</feature>
<accession>A0ABQ2KDP0</accession>
<comment type="subcellular location">
    <subcellularLocation>
        <location evidence="1">Cell membrane</location>
        <topology evidence="1">Multi-pass membrane protein</topology>
    </subcellularLocation>
</comment>
<evidence type="ECO:0000256" key="2">
    <source>
        <dbReference type="ARBA" id="ARBA00022475"/>
    </source>
</evidence>
<evidence type="ECO:0000256" key="5">
    <source>
        <dbReference type="ARBA" id="ARBA00023136"/>
    </source>
</evidence>
<sequence length="532" mass="55694">MSTDAPGGQPAEPRGGSDRPVPARGWRTFLHTLVNTAAANLTTSFLWFALTFWVYLETRSVLATGIIGGAYMLFVAFGSILFGTIVDHHRKLRVMLLSSTVTLTSFAVAGGMYLVLSEEALLDLGAPWFWLFTAIVLFGAVIEHMRNIALSTTVTMLVPDAQHANANGLVGTVQGLAFIVTSVLSGLAIGFVGMGWTIAIAIGLTAGTLVHLLTLRFPEDRAAAERVEGESAIDLRGSVRAVLAVGGLFALIVFSTFNNLIGGVYMALMDPYGLELFSVQAWGIVFGVASTGFIVGGLVIAKFGLGTRPMRTMLLVVAAMGLLGALFTIRESWLLYAVGIWLYLCLVPAVEAAEQTVIQRVVPLQRQGRVFGFAMAFESAAAPITAFLIAPIAEFAIIPWARSDEGAVALEPLLGTGVVRGIALVFLVAGLVMVAASLLAFLTPAYRRISESYATSAPLAATDADDGGAVQTEAPSVAAEHSAGEHSAGEQADGGVPPVSPVDAGIRGPSLRGAPERAQPPSSEAGSAEPPR</sequence>
<dbReference type="InterPro" id="IPR036259">
    <property type="entry name" value="MFS_trans_sf"/>
</dbReference>
<keyword evidence="2" id="KW-1003">Cell membrane</keyword>
<feature type="domain" description="Major facilitator superfamily (MFS) profile" evidence="8">
    <location>
        <begin position="1"/>
        <end position="448"/>
    </location>
</feature>
<feature type="region of interest" description="Disordered" evidence="6">
    <location>
        <begin position="464"/>
        <end position="532"/>
    </location>
</feature>
<evidence type="ECO:0000256" key="4">
    <source>
        <dbReference type="ARBA" id="ARBA00022989"/>
    </source>
</evidence>
<organism evidence="9 10">
    <name type="scientific">Agrococcus terreus</name>
    <dbReference type="NCBI Taxonomy" id="574649"/>
    <lineage>
        <taxon>Bacteria</taxon>
        <taxon>Bacillati</taxon>
        <taxon>Actinomycetota</taxon>
        <taxon>Actinomycetes</taxon>
        <taxon>Micrococcales</taxon>
        <taxon>Microbacteriaceae</taxon>
        <taxon>Agrococcus</taxon>
    </lineage>
</organism>
<dbReference type="InterPro" id="IPR020846">
    <property type="entry name" value="MFS_dom"/>
</dbReference>
<comment type="caution">
    <text evidence="9">The sequence shown here is derived from an EMBL/GenBank/DDBJ whole genome shotgun (WGS) entry which is preliminary data.</text>
</comment>
<dbReference type="InterPro" id="IPR011701">
    <property type="entry name" value="MFS"/>
</dbReference>
<dbReference type="EMBL" id="BMLM01000001">
    <property type="protein sequence ID" value="GGN78636.1"/>
    <property type="molecule type" value="Genomic_DNA"/>
</dbReference>
<gene>
    <name evidence="9" type="ORF">GCM10010968_04600</name>
</gene>
<feature type="transmembrane region" description="Helical" evidence="7">
    <location>
        <begin position="128"/>
        <end position="145"/>
    </location>
</feature>
<feature type="transmembrane region" description="Helical" evidence="7">
    <location>
        <begin position="198"/>
        <end position="218"/>
    </location>
</feature>
<protein>
    <submittedName>
        <fullName evidence="9">Chloramphenicol efflux pump</fullName>
    </submittedName>
</protein>
<feature type="transmembrane region" description="Helical" evidence="7">
    <location>
        <begin position="335"/>
        <end position="353"/>
    </location>
</feature>
<feature type="transmembrane region" description="Helical" evidence="7">
    <location>
        <begin position="166"/>
        <end position="192"/>
    </location>
</feature>
<evidence type="ECO:0000256" key="7">
    <source>
        <dbReference type="SAM" id="Phobius"/>
    </source>
</evidence>
<dbReference type="Gene3D" id="1.20.1250.20">
    <property type="entry name" value="MFS general substrate transporter like domains"/>
    <property type="match status" value="1"/>
</dbReference>
<dbReference type="Proteomes" id="UP000626982">
    <property type="component" value="Unassembled WGS sequence"/>
</dbReference>
<evidence type="ECO:0000256" key="6">
    <source>
        <dbReference type="SAM" id="MobiDB-lite"/>
    </source>
</evidence>
<feature type="region of interest" description="Disordered" evidence="6">
    <location>
        <begin position="1"/>
        <end position="22"/>
    </location>
</feature>
<evidence type="ECO:0000313" key="9">
    <source>
        <dbReference type="EMBL" id="GGN78636.1"/>
    </source>
</evidence>
<dbReference type="CDD" id="cd06173">
    <property type="entry name" value="MFS_MefA_like"/>
    <property type="match status" value="1"/>
</dbReference>
<dbReference type="PROSITE" id="PS50850">
    <property type="entry name" value="MFS"/>
    <property type="match status" value="1"/>
</dbReference>
<feature type="transmembrane region" description="Helical" evidence="7">
    <location>
        <begin position="61"/>
        <end position="82"/>
    </location>
</feature>
<keyword evidence="3 7" id="KW-0812">Transmembrane</keyword>
<feature type="transmembrane region" description="Helical" evidence="7">
    <location>
        <begin position="418"/>
        <end position="442"/>
    </location>
</feature>
<name>A0ABQ2KDP0_9MICO</name>
<evidence type="ECO:0000313" key="10">
    <source>
        <dbReference type="Proteomes" id="UP000626982"/>
    </source>
</evidence>
<evidence type="ECO:0000259" key="8">
    <source>
        <dbReference type="PROSITE" id="PS50850"/>
    </source>
</evidence>
<evidence type="ECO:0000256" key="1">
    <source>
        <dbReference type="ARBA" id="ARBA00004651"/>
    </source>
</evidence>
<keyword evidence="10" id="KW-1185">Reference proteome</keyword>
<dbReference type="SUPFAM" id="SSF103473">
    <property type="entry name" value="MFS general substrate transporter"/>
    <property type="match status" value="1"/>
</dbReference>
<feature type="transmembrane region" description="Helical" evidence="7">
    <location>
        <begin position="33"/>
        <end position="55"/>
    </location>
</feature>
<reference evidence="10" key="1">
    <citation type="journal article" date="2019" name="Int. J. Syst. Evol. Microbiol.">
        <title>The Global Catalogue of Microorganisms (GCM) 10K type strain sequencing project: providing services to taxonomists for standard genome sequencing and annotation.</title>
        <authorList>
            <consortium name="The Broad Institute Genomics Platform"/>
            <consortium name="The Broad Institute Genome Sequencing Center for Infectious Disease"/>
            <person name="Wu L."/>
            <person name="Ma J."/>
        </authorList>
    </citation>
    <scope>NUCLEOTIDE SEQUENCE [LARGE SCALE GENOMIC DNA]</scope>
    <source>
        <strain evidence="10">CGMCC 1.6960</strain>
    </source>
</reference>
<keyword evidence="4 7" id="KW-1133">Transmembrane helix</keyword>
<dbReference type="RefSeq" id="WP_188715638.1">
    <property type="nucleotide sequence ID" value="NZ_BAABBD010000001.1"/>
</dbReference>
<feature type="transmembrane region" description="Helical" evidence="7">
    <location>
        <begin position="373"/>
        <end position="398"/>
    </location>
</feature>
<dbReference type="PANTHER" id="PTHR23513:SF11">
    <property type="entry name" value="STAPHYLOFERRIN A TRANSPORTER"/>
    <property type="match status" value="1"/>
</dbReference>
<feature type="transmembrane region" description="Helical" evidence="7">
    <location>
        <begin position="239"/>
        <end position="261"/>
    </location>
</feature>
<feature type="transmembrane region" description="Helical" evidence="7">
    <location>
        <begin position="312"/>
        <end position="329"/>
    </location>
</feature>